<dbReference type="InterPro" id="IPR025949">
    <property type="entry name" value="PapC-like_C"/>
</dbReference>
<dbReference type="Pfam" id="PF00577">
    <property type="entry name" value="Usher"/>
    <property type="match status" value="1"/>
</dbReference>
<dbReference type="AlphaFoldDB" id="A0A1B8H110"/>
<dbReference type="Proteomes" id="UP000092377">
    <property type="component" value="Unassembled WGS sequence"/>
</dbReference>
<dbReference type="GO" id="GO:0009279">
    <property type="term" value="C:cell outer membrane"/>
    <property type="evidence" value="ECO:0007669"/>
    <property type="project" value="TreeGrafter"/>
</dbReference>
<dbReference type="GO" id="GO:0015473">
    <property type="term" value="F:fimbrial usher porin activity"/>
    <property type="evidence" value="ECO:0007669"/>
    <property type="project" value="InterPro"/>
</dbReference>
<feature type="domain" description="PapC-like C-terminal" evidence="2">
    <location>
        <begin position="695"/>
        <end position="752"/>
    </location>
</feature>
<evidence type="ECO:0000259" key="2">
    <source>
        <dbReference type="Pfam" id="PF13953"/>
    </source>
</evidence>
<reference evidence="4" key="1">
    <citation type="submission" date="2016-06" db="EMBL/GenBank/DDBJ databases">
        <authorList>
            <person name="Butler K."/>
        </authorList>
    </citation>
    <scope>NUCLEOTIDE SEQUENCE [LARGE SCALE GENOMIC DNA]</scope>
    <source>
        <strain evidence="4">GCSL-Mp20</strain>
    </source>
</reference>
<dbReference type="Pfam" id="PF13953">
    <property type="entry name" value="PapC_C"/>
    <property type="match status" value="1"/>
</dbReference>
<dbReference type="InterPro" id="IPR042186">
    <property type="entry name" value="FimD_plug_dom"/>
</dbReference>
<feature type="signal peptide" evidence="1">
    <location>
        <begin position="1"/>
        <end position="25"/>
    </location>
</feature>
<keyword evidence="4" id="KW-1185">Reference proteome</keyword>
<name>A0A1B8H110_9GAMM</name>
<feature type="chain" id="PRO_5008609208" description="PapC-like C-terminal domain-containing protein" evidence="1">
    <location>
        <begin position="26"/>
        <end position="771"/>
    </location>
</feature>
<evidence type="ECO:0000313" key="3">
    <source>
        <dbReference type="EMBL" id="OBU02758.1"/>
    </source>
</evidence>
<dbReference type="EMBL" id="LZEY01000060">
    <property type="protein sequence ID" value="OBU02758.1"/>
    <property type="molecule type" value="Genomic_DNA"/>
</dbReference>
<keyword evidence="1" id="KW-0732">Signal</keyword>
<comment type="caution">
    <text evidence="3">The sequence shown here is derived from an EMBL/GenBank/DDBJ whole genome shotgun (WGS) entry which is preliminary data.</text>
</comment>
<dbReference type="Gene3D" id="2.60.40.3110">
    <property type="match status" value="1"/>
</dbReference>
<evidence type="ECO:0000256" key="1">
    <source>
        <dbReference type="SAM" id="SignalP"/>
    </source>
</evidence>
<organism evidence="3 4">
    <name type="scientific">Morganella psychrotolerans</name>
    <dbReference type="NCBI Taxonomy" id="368603"/>
    <lineage>
        <taxon>Bacteria</taxon>
        <taxon>Pseudomonadati</taxon>
        <taxon>Pseudomonadota</taxon>
        <taxon>Gammaproteobacteria</taxon>
        <taxon>Enterobacterales</taxon>
        <taxon>Morganellaceae</taxon>
        <taxon>Morganella</taxon>
    </lineage>
</organism>
<protein>
    <recommendedName>
        <fullName evidence="2">PapC-like C-terminal domain-containing protein</fullName>
    </recommendedName>
</protein>
<dbReference type="InterPro" id="IPR043142">
    <property type="entry name" value="PapC-like_C_sf"/>
</dbReference>
<dbReference type="Gene3D" id="2.60.40.2610">
    <property type="entry name" value="Outer membrane usher protein FimD, plug domain"/>
    <property type="match status" value="1"/>
</dbReference>
<accession>A0A1B8H110</accession>
<dbReference type="RefSeq" id="WP_067406556.1">
    <property type="nucleotide sequence ID" value="NZ_LZEY01000060.1"/>
</dbReference>
<dbReference type="PANTHER" id="PTHR30451:SF5">
    <property type="entry name" value="SLR0019 PROTEIN"/>
    <property type="match status" value="1"/>
</dbReference>
<dbReference type="OrthoDB" id="8587at2"/>
<gene>
    <name evidence="3" type="ORF">AYY18_12230</name>
</gene>
<proteinExistence type="predicted"/>
<dbReference type="GO" id="GO:0009297">
    <property type="term" value="P:pilus assembly"/>
    <property type="evidence" value="ECO:0007669"/>
    <property type="project" value="InterPro"/>
</dbReference>
<sequence length="771" mass="85902">MNIQNLRISSFILISAALYTAGAFAAPATELLYLDVSVNKREIPDLVPVKKEGDTFWLSEEESQSLNLDTETLFKQDGWIKLTPQPGLTFNYDPLTQSLSITAESNLLTGHQNKSSAEQGFLLKEDQIAPAIKGGVINYDLFASQDKYTDSASAYTELRAFGYGQGNFSSSFNTRISRTNDITDNTFTRLMTSWTYSNVDSLNVLTLGDSITGGQSGTNRVRFGGMRFSHNYTVQPNFNTASQPIYSSTAVLPSTVDLYIGGMKNSTQRVEPGQFTLNTAPYFSGAGNAQLVITDINGQQQRIDLSLYNTNQLLSPGLYTWDISTGWLRDDYSDRSFSYNPRLMVVGDGRYGLNNKITLSAHSEVNSSLQNTGAGYHWLISPDLGVFRADAGLSRYRNNNGSQWGAGWQWNNPQFNISADHQQYSGHYADISVMAGNTLPKTSDSIFISQAFDSIGTLGSGWVTRQYQSAKIQYANISWTRTWDNSFTLSVNATKELANQNDHALYFMLNVPLSSEHYVSLQTSYEDHRVNQQIQYQKSLVPDKTGWGWGMSSRAGHNNNLHADISRRNEINEWQLGYNRSNNENSWFAGSNGAIGLLDGQFYFMRTLGNAFAIADTSGIPEIPVYLQNVEVGKTDENGFLLLNDLYGYEPQKIRINALSLPADYRIRDTEKSVILRDGSGTRVTFNLYQTRALLLKLTQKSGQPIPFAAKVTTEDKTQKTIVGYDSRIYLETWTPGETVNVVWPEGQCHIQIPDIKQSTAAVTEENAICL</sequence>
<dbReference type="Gene3D" id="2.60.40.2070">
    <property type="match status" value="1"/>
</dbReference>
<dbReference type="InterPro" id="IPR000015">
    <property type="entry name" value="Fimb_usher"/>
</dbReference>
<evidence type="ECO:0000313" key="4">
    <source>
        <dbReference type="Proteomes" id="UP000092377"/>
    </source>
</evidence>
<dbReference type="PANTHER" id="PTHR30451">
    <property type="entry name" value="OUTER MEMBRANE USHER PROTEIN"/>
    <property type="match status" value="1"/>
</dbReference>